<accession>A0A4Z2ETI9</accession>
<feature type="region of interest" description="Disordered" evidence="1">
    <location>
        <begin position="48"/>
        <end position="67"/>
    </location>
</feature>
<dbReference type="EMBL" id="SRLO01003231">
    <property type="protein sequence ID" value="TNN31694.1"/>
    <property type="molecule type" value="Genomic_DNA"/>
</dbReference>
<sequence>MRASGRRRRRHARQSLYFQNNGPLAQLAVGEMGFPVQWEIFRTIGVSEQSSVGTKARQQQSTPEENS</sequence>
<proteinExistence type="predicted"/>
<reference evidence="2 3" key="1">
    <citation type="submission" date="2019-03" db="EMBL/GenBank/DDBJ databases">
        <title>First draft genome of Liparis tanakae, snailfish: a comprehensive survey of snailfish specific genes.</title>
        <authorList>
            <person name="Kim W."/>
            <person name="Song I."/>
            <person name="Jeong J.-H."/>
            <person name="Kim D."/>
            <person name="Kim S."/>
            <person name="Ryu S."/>
            <person name="Song J.Y."/>
            <person name="Lee S.K."/>
        </authorList>
    </citation>
    <scope>NUCLEOTIDE SEQUENCE [LARGE SCALE GENOMIC DNA]</scope>
    <source>
        <tissue evidence="2">Muscle</tissue>
    </source>
</reference>
<name>A0A4Z2ETI9_9TELE</name>
<dbReference type="Proteomes" id="UP000314294">
    <property type="component" value="Unassembled WGS sequence"/>
</dbReference>
<gene>
    <name evidence="2" type="ORF">EYF80_058147</name>
</gene>
<comment type="caution">
    <text evidence="2">The sequence shown here is derived from an EMBL/GenBank/DDBJ whole genome shotgun (WGS) entry which is preliminary data.</text>
</comment>
<keyword evidence="3" id="KW-1185">Reference proteome</keyword>
<evidence type="ECO:0000313" key="3">
    <source>
        <dbReference type="Proteomes" id="UP000314294"/>
    </source>
</evidence>
<protein>
    <submittedName>
        <fullName evidence="2">Uncharacterized protein</fullName>
    </submittedName>
</protein>
<organism evidence="2 3">
    <name type="scientific">Liparis tanakae</name>
    <name type="common">Tanaka's snailfish</name>
    <dbReference type="NCBI Taxonomy" id="230148"/>
    <lineage>
        <taxon>Eukaryota</taxon>
        <taxon>Metazoa</taxon>
        <taxon>Chordata</taxon>
        <taxon>Craniata</taxon>
        <taxon>Vertebrata</taxon>
        <taxon>Euteleostomi</taxon>
        <taxon>Actinopterygii</taxon>
        <taxon>Neopterygii</taxon>
        <taxon>Teleostei</taxon>
        <taxon>Neoteleostei</taxon>
        <taxon>Acanthomorphata</taxon>
        <taxon>Eupercaria</taxon>
        <taxon>Perciformes</taxon>
        <taxon>Cottioidei</taxon>
        <taxon>Cottales</taxon>
        <taxon>Liparidae</taxon>
        <taxon>Liparis</taxon>
    </lineage>
</organism>
<evidence type="ECO:0000313" key="2">
    <source>
        <dbReference type="EMBL" id="TNN31694.1"/>
    </source>
</evidence>
<evidence type="ECO:0000256" key="1">
    <source>
        <dbReference type="SAM" id="MobiDB-lite"/>
    </source>
</evidence>
<dbReference type="AlphaFoldDB" id="A0A4Z2ETI9"/>